<keyword evidence="8" id="KW-0274">FAD</keyword>
<evidence type="ECO:0000256" key="4">
    <source>
        <dbReference type="ARBA" id="ARBA00022643"/>
    </source>
</evidence>
<keyword evidence="15" id="KW-1185">Reference proteome</keyword>
<keyword evidence="6" id="KW-0548">Nucleotidyltransferase</keyword>
<comment type="catalytic activity">
    <reaction evidence="11">
        <text>FMN + ATP + H(+) = FAD + diphosphate</text>
        <dbReference type="Rhea" id="RHEA:17237"/>
        <dbReference type="ChEBI" id="CHEBI:15378"/>
        <dbReference type="ChEBI" id="CHEBI:30616"/>
        <dbReference type="ChEBI" id="CHEBI:33019"/>
        <dbReference type="ChEBI" id="CHEBI:57692"/>
        <dbReference type="ChEBI" id="CHEBI:58210"/>
        <dbReference type="EC" id="2.7.7.2"/>
    </reaction>
</comment>
<dbReference type="InterPro" id="IPR014729">
    <property type="entry name" value="Rossmann-like_a/b/a_fold"/>
</dbReference>
<evidence type="ECO:0000256" key="10">
    <source>
        <dbReference type="ARBA" id="ARBA00047880"/>
    </source>
</evidence>
<evidence type="ECO:0000256" key="2">
    <source>
        <dbReference type="ARBA" id="ARBA00010214"/>
    </source>
</evidence>
<evidence type="ECO:0000256" key="9">
    <source>
        <dbReference type="ARBA" id="ARBA00022840"/>
    </source>
</evidence>
<evidence type="ECO:0000256" key="12">
    <source>
        <dbReference type="SAM" id="MobiDB-lite"/>
    </source>
</evidence>
<evidence type="ECO:0000256" key="7">
    <source>
        <dbReference type="ARBA" id="ARBA00022741"/>
    </source>
</evidence>
<comment type="catalytic activity">
    <reaction evidence="10">
        <text>riboflavin + ATP = FMN + ADP + H(+)</text>
        <dbReference type="Rhea" id="RHEA:14357"/>
        <dbReference type="ChEBI" id="CHEBI:15378"/>
        <dbReference type="ChEBI" id="CHEBI:30616"/>
        <dbReference type="ChEBI" id="CHEBI:57986"/>
        <dbReference type="ChEBI" id="CHEBI:58210"/>
        <dbReference type="ChEBI" id="CHEBI:456216"/>
        <dbReference type="EC" id="2.7.1.26"/>
    </reaction>
</comment>
<evidence type="ECO:0000313" key="14">
    <source>
        <dbReference type="EMBL" id="EFL43585.1"/>
    </source>
</evidence>
<comment type="caution">
    <text evidence="14">The sequence shown here is derived from an EMBL/GenBank/DDBJ whole genome shotgun (WGS) entry which is preliminary data.</text>
</comment>
<evidence type="ECO:0000313" key="15">
    <source>
        <dbReference type="Proteomes" id="UP000004431"/>
    </source>
</evidence>
<proteinExistence type="inferred from homology"/>
<dbReference type="InterPro" id="IPR023468">
    <property type="entry name" value="Riboflavin_kinase"/>
</dbReference>
<dbReference type="SMART" id="SM00904">
    <property type="entry name" value="Flavokinase"/>
    <property type="match status" value="1"/>
</dbReference>
<feature type="compositionally biased region" description="Polar residues" evidence="12">
    <location>
        <begin position="283"/>
        <end position="297"/>
    </location>
</feature>
<dbReference type="GO" id="GO:0016301">
    <property type="term" value="F:kinase activity"/>
    <property type="evidence" value="ECO:0007669"/>
    <property type="project" value="UniProtKB-KW"/>
</dbReference>
<keyword evidence="3" id="KW-0285">Flavoprotein</keyword>
<evidence type="ECO:0000256" key="5">
    <source>
        <dbReference type="ARBA" id="ARBA00022679"/>
    </source>
</evidence>
<keyword evidence="14" id="KW-0418">Kinase</keyword>
<evidence type="ECO:0000256" key="1">
    <source>
        <dbReference type="ARBA" id="ARBA00004726"/>
    </source>
</evidence>
<name>A0ABP2IWV6_9ACTN</name>
<dbReference type="SUPFAM" id="SSF52374">
    <property type="entry name" value="Nucleotidylyl transferase"/>
    <property type="match status" value="1"/>
</dbReference>
<dbReference type="InterPro" id="IPR015865">
    <property type="entry name" value="Riboflavin_kinase_bac/euk"/>
</dbReference>
<keyword evidence="9" id="KW-0067">ATP-binding</keyword>
<dbReference type="InterPro" id="IPR015864">
    <property type="entry name" value="FAD_synthase"/>
</dbReference>
<comment type="pathway">
    <text evidence="1">Cofactor biosynthesis; FAD biosynthesis; FAD from FMN: step 1/1.</text>
</comment>
<feature type="region of interest" description="Disordered" evidence="12">
    <location>
        <begin position="276"/>
        <end position="298"/>
    </location>
</feature>
<dbReference type="Gene3D" id="2.40.30.30">
    <property type="entry name" value="Riboflavin kinase-like"/>
    <property type="match status" value="1"/>
</dbReference>
<feature type="domain" description="Riboflavin kinase" evidence="13">
    <location>
        <begin position="326"/>
        <end position="462"/>
    </location>
</feature>
<sequence>MILHPADMQYTQPTTPTPTLPGCEAPACVAAFLASNPPETSVATGAGALSAYERLDADGIAVYVREGCVWEPGIQAVVSIGVYDGFHKGHQALIRETKRAAQARRLPSCVITFNPDPADVLRTAACTSDGTHLPSATEAASAVAVEHTHLMSLAARLEYVARTQVDFIIVIPFTWDFARLSYEDFFSFVQTKLAFPCELHVGSNFRLGYKGAGTIAALSEYGKTIGMDVHPFALVNTGVTGAAGADEPDLCTVFKPSTNALAIDAPSASPELYALGGSASAPEPSTTRSTSPISKPSTRALPVTTISSTYIRKLIANGHVLCAARALTRPYCLEGTVMHGRGKGASMGFATANILTRPDVCVPAAGVYAGFVLADGVLYPAAINMGLPESFSSQAYCALHASNVAHRGFLEAHLIDFDGNLYGRVVSVMVIAYIRSEQHFSSTDELSRCVKANIAAIQTLLGGARKVG</sequence>
<comment type="similarity">
    <text evidence="2">Belongs to the RibF family.</text>
</comment>
<accession>A0ABP2IWV6</accession>
<evidence type="ECO:0000256" key="11">
    <source>
        <dbReference type="ARBA" id="ARBA00049494"/>
    </source>
</evidence>
<keyword evidence="7" id="KW-0547">Nucleotide-binding</keyword>
<organism evidence="14 15">
    <name type="scientific">Fannyhessea vaginae PB189-T1-4</name>
    <dbReference type="NCBI Taxonomy" id="866774"/>
    <lineage>
        <taxon>Bacteria</taxon>
        <taxon>Bacillati</taxon>
        <taxon>Actinomycetota</taxon>
        <taxon>Coriobacteriia</taxon>
        <taxon>Coriobacteriales</taxon>
        <taxon>Atopobiaceae</taxon>
        <taxon>Fannyhessea</taxon>
    </lineage>
</organism>
<keyword evidence="5" id="KW-0808">Transferase</keyword>
<evidence type="ECO:0000256" key="3">
    <source>
        <dbReference type="ARBA" id="ARBA00022630"/>
    </source>
</evidence>
<dbReference type="RefSeq" id="WP_006304707.1">
    <property type="nucleotide sequence ID" value="NZ_AEDQ01000033.1"/>
</dbReference>
<dbReference type="PANTHER" id="PTHR22749">
    <property type="entry name" value="RIBOFLAVIN KINASE/FMN ADENYLYLTRANSFERASE"/>
    <property type="match status" value="1"/>
</dbReference>
<evidence type="ECO:0000256" key="6">
    <source>
        <dbReference type="ARBA" id="ARBA00022695"/>
    </source>
</evidence>
<evidence type="ECO:0000259" key="13">
    <source>
        <dbReference type="SMART" id="SM00904"/>
    </source>
</evidence>
<dbReference type="CDD" id="cd02064">
    <property type="entry name" value="FAD_synthetase_N"/>
    <property type="match status" value="1"/>
</dbReference>
<dbReference type="EMBL" id="AEDQ01000033">
    <property type="protein sequence ID" value="EFL43585.1"/>
    <property type="molecule type" value="Genomic_DNA"/>
</dbReference>
<gene>
    <name evidence="14" type="ORF">HMPREF9248_0726</name>
</gene>
<dbReference type="PANTHER" id="PTHR22749:SF6">
    <property type="entry name" value="RIBOFLAVIN KINASE"/>
    <property type="match status" value="1"/>
</dbReference>
<dbReference type="Proteomes" id="UP000004431">
    <property type="component" value="Unassembled WGS sequence"/>
</dbReference>
<dbReference type="InterPro" id="IPR023465">
    <property type="entry name" value="Riboflavin_kinase_dom_sf"/>
</dbReference>
<reference evidence="14 15" key="1">
    <citation type="submission" date="2010-08" db="EMBL/GenBank/DDBJ databases">
        <authorList>
            <person name="Durkin A.S."/>
            <person name="Madupu R."/>
            <person name="Torralba M."/>
            <person name="Gillis M."/>
            <person name="Methe B."/>
            <person name="Sutton G."/>
            <person name="Nelson K.E."/>
        </authorList>
    </citation>
    <scope>NUCLEOTIDE SEQUENCE [LARGE SCALE GENOMIC DNA]</scope>
    <source>
        <strain evidence="14 15">PB189-T1-4</strain>
    </source>
</reference>
<dbReference type="SUPFAM" id="SSF82114">
    <property type="entry name" value="Riboflavin kinase-like"/>
    <property type="match status" value="1"/>
</dbReference>
<protein>
    <submittedName>
        <fullName evidence="14">Riboflavin kinase</fullName>
    </submittedName>
</protein>
<keyword evidence="4" id="KW-0288">FMN</keyword>
<dbReference type="Pfam" id="PF06574">
    <property type="entry name" value="FAD_syn"/>
    <property type="match status" value="1"/>
</dbReference>
<dbReference type="Pfam" id="PF01687">
    <property type="entry name" value="Flavokinase"/>
    <property type="match status" value="1"/>
</dbReference>
<evidence type="ECO:0000256" key="8">
    <source>
        <dbReference type="ARBA" id="ARBA00022827"/>
    </source>
</evidence>
<dbReference type="Gene3D" id="3.40.50.620">
    <property type="entry name" value="HUPs"/>
    <property type="match status" value="1"/>
</dbReference>